<dbReference type="InterPro" id="IPR043502">
    <property type="entry name" value="DNA/RNA_pol_sf"/>
</dbReference>
<dbReference type="GO" id="GO:0003964">
    <property type="term" value="F:RNA-directed DNA polymerase activity"/>
    <property type="evidence" value="ECO:0007669"/>
    <property type="project" value="UniProtKB-KW"/>
</dbReference>
<evidence type="ECO:0000256" key="3">
    <source>
        <dbReference type="ARBA" id="ARBA00022722"/>
    </source>
</evidence>
<feature type="compositionally biased region" description="Low complexity" evidence="7">
    <location>
        <begin position="403"/>
        <end position="464"/>
    </location>
</feature>
<dbReference type="GO" id="GO:0004519">
    <property type="term" value="F:endonuclease activity"/>
    <property type="evidence" value="ECO:0007669"/>
    <property type="project" value="UniProtKB-KW"/>
</dbReference>
<dbReference type="Gene3D" id="1.10.340.70">
    <property type="match status" value="1"/>
</dbReference>
<dbReference type="Pfam" id="PF00078">
    <property type="entry name" value="RVT_1"/>
    <property type="match status" value="1"/>
</dbReference>
<evidence type="ECO:0000256" key="5">
    <source>
        <dbReference type="ARBA" id="ARBA00022801"/>
    </source>
</evidence>
<accession>A0A2U1MY16</accession>
<dbReference type="GO" id="GO:0003676">
    <property type="term" value="F:nucleic acid binding"/>
    <property type="evidence" value="ECO:0007669"/>
    <property type="project" value="InterPro"/>
</dbReference>
<dbReference type="Pfam" id="PF03732">
    <property type="entry name" value="Retrotrans_gag"/>
    <property type="match status" value="1"/>
</dbReference>
<dbReference type="Gene3D" id="3.30.70.270">
    <property type="match status" value="2"/>
</dbReference>
<dbReference type="PANTHER" id="PTHR37984">
    <property type="entry name" value="PROTEIN CBG26694"/>
    <property type="match status" value="1"/>
</dbReference>
<evidence type="ECO:0000256" key="6">
    <source>
        <dbReference type="ARBA" id="ARBA00022918"/>
    </source>
</evidence>
<dbReference type="InterPro" id="IPR001584">
    <property type="entry name" value="Integrase_cat-core"/>
</dbReference>
<dbReference type="GO" id="GO:0016787">
    <property type="term" value="F:hydrolase activity"/>
    <property type="evidence" value="ECO:0007669"/>
    <property type="project" value="UniProtKB-KW"/>
</dbReference>
<evidence type="ECO:0000256" key="2">
    <source>
        <dbReference type="ARBA" id="ARBA00022695"/>
    </source>
</evidence>
<feature type="domain" description="Integrase catalytic" evidence="8">
    <location>
        <begin position="1245"/>
        <end position="1411"/>
    </location>
</feature>
<dbReference type="OrthoDB" id="1417174at2759"/>
<keyword evidence="5" id="KW-0378">Hydrolase</keyword>
<dbReference type="InterPro" id="IPR036397">
    <property type="entry name" value="RNaseH_sf"/>
</dbReference>
<dbReference type="Pfam" id="PF17921">
    <property type="entry name" value="Integrase_H2C2"/>
    <property type="match status" value="1"/>
</dbReference>
<dbReference type="InterPro" id="IPR043128">
    <property type="entry name" value="Rev_trsase/Diguanyl_cyclase"/>
</dbReference>
<dbReference type="Gene3D" id="3.10.10.10">
    <property type="entry name" value="HIV Type 1 Reverse Transcriptase, subunit A, domain 1"/>
    <property type="match status" value="1"/>
</dbReference>
<feature type="compositionally biased region" description="Polar residues" evidence="7">
    <location>
        <begin position="553"/>
        <end position="563"/>
    </location>
</feature>
<evidence type="ECO:0000256" key="1">
    <source>
        <dbReference type="ARBA" id="ARBA00022679"/>
    </source>
</evidence>
<keyword evidence="10" id="KW-1185">Reference proteome</keyword>
<keyword evidence="6 9" id="KW-0695">RNA-directed DNA polymerase</keyword>
<evidence type="ECO:0000313" key="9">
    <source>
        <dbReference type="EMBL" id="PWA66127.1"/>
    </source>
</evidence>
<dbReference type="SUPFAM" id="SSF56672">
    <property type="entry name" value="DNA/RNA polymerases"/>
    <property type="match status" value="1"/>
</dbReference>
<dbReference type="PROSITE" id="PS50994">
    <property type="entry name" value="INTEGRASE"/>
    <property type="match status" value="1"/>
</dbReference>
<dbReference type="CDD" id="cd09274">
    <property type="entry name" value="RNase_HI_RT_Ty3"/>
    <property type="match status" value="1"/>
</dbReference>
<dbReference type="InterPro" id="IPR012337">
    <property type="entry name" value="RNaseH-like_sf"/>
</dbReference>
<evidence type="ECO:0000313" key="10">
    <source>
        <dbReference type="Proteomes" id="UP000245207"/>
    </source>
</evidence>
<evidence type="ECO:0000256" key="7">
    <source>
        <dbReference type="SAM" id="MobiDB-lite"/>
    </source>
</evidence>
<keyword evidence="2" id="KW-0548">Nucleotidyltransferase</keyword>
<dbReference type="InterPro" id="IPR041373">
    <property type="entry name" value="RT_RNaseH"/>
</dbReference>
<gene>
    <name evidence="9" type="ORF">CTI12_AA302470</name>
</gene>
<evidence type="ECO:0000256" key="4">
    <source>
        <dbReference type="ARBA" id="ARBA00022759"/>
    </source>
</evidence>
<dbReference type="InterPro" id="IPR000477">
    <property type="entry name" value="RT_dom"/>
</dbReference>
<dbReference type="GO" id="GO:0015074">
    <property type="term" value="P:DNA integration"/>
    <property type="evidence" value="ECO:0007669"/>
    <property type="project" value="InterPro"/>
</dbReference>
<dbReference type="InterPro" id="IPR050951">
    <property type="entry name" value="Retrovirus_Pol_polyprotein"/>
</dbReference>
<evidence type="ECO:0000259" key="8">
    <source>
        <dbReference type="PROSITE" id="PS50994"/>
    </source>
</evidence>
<keyword evidence="1" id="KW-0808">Transferase</keyword>
<dbReference type="InterPro" id="IPR005162">
    <property type="entry name" value="Retrotrans_gag_dom"/>
</dbReference>
<reference evidence="9 10" key="1">
    <citation type="journal article" date="2018" name="Mol. Plant">
        <title>The genome of Artemisia annua provides insight into the evolution of Asteraceae family and artemisinin biosynthesis.</title>
        <authorList>
            <person name="Shen Q."/>
            <person name="Zhang L."/>
            <person name="Liao Z."/>
            <person name="Wang S."/>
            <person name="Yan T."/>
            <person name="Shi P."/>
            <person name="Liu M."/>
            <person name="Fu X."/>
            <person name="Pan Q."/>
            <person name="Wang Y."/>
            <person name="Lv Z."/>
            <person name="Lu X."/>
            <person name="Zhang F."/>
            <person name="Jiang W."/>
            <person name="Ma Y."/>
            <person name="Chen M."/>
            <person name="Hao X."/>
            <person name="Li L."/>
            <person name="Tang Y."/>
            <person name="Lv G."/>
            <person name="Zhou Y."/>
            <person name="Sun X."/>
            <person name="Brodelius P.E."/>
            <person name="Rose J.K.C."/>
            <person name="Tang K."/>
        </authorList>
    </citation>
    <scope>NUCLEOTIDE SEQUENCE [LARGE SCALE GENOMIC DNA]</scope>
    <source>
        <strain evidence="10">cv. Huhao1</strain>
        <tissue evidence="9">Leaf</tissue>
    </source>
</reference>
<comment type="caution">
    <text evidence="9">The sequence shown here is derived from an EMBL/GenBank/DDBJ whole genome shotgun (WGS) entry which is preliminary data.</text>
</comment>
<keyword evidence="4" id="KW-0255">Endonuclease</keyword>
<dbReference type="Gene3D" id="3.30.420.10">
    <property type="entry name" value="Ribonuclease H-like superfamily/Ribonuclease H"/>
    <property type="match status" value="1"/>
</dbReference>
<dbReference type="PANTHER" id="PTHR37984:SF5">
    <property type="entry name" value="PROTEIN NYNRIN-LIKE"/>
    <property type="match status" value="1"/>
</dbReference>
<dbReference type="FunFam" id="3.30.70.270:FF:000026">
    <property type="entry name" value="Transposon Ty3-G Gag-Pol polyprotein"/>
    <property type="match status" value="1"/>
</dbReference>
<dbReference type="STRING" id="35608.A0A2U1MY16"/>
<dbReference type="Pfam" id="PF17917">
    <property type="entry name" value="RT_RNaseH"/>
    <property type="match status" value="1"/>
</dbReference>
<keyword evidence="3" id="KW-0540">Nuclease</keyword>
<dbReference type="Proteomes" id="UP000245207">
    <property type="component" value="Unassembled WGS sequence"/>
</dbReference>
<protein>
    <submittedName>
        <fullName evidence="9">Reverse transcriptase domain-containing protein</fullName>
    </submittedName>
</protein>
<dbReference type="CDD" id="cd01647">
    <property type="entry name" value="RT_LTR"/>
    <property type="match status" value="1"/>
</dbReference>
<name>A0A2U1MY16_ARTAN</name>
<feature type="region of interest" description="Disordered" evidence="7">
    <location>
        <begin position="403"/>
        <end position="466"/>
    </location>
</feature>
<sequence>MNTRSSSHNLLSPLSDPERVIRHTHRVIFPNVGEMNNNNNDEVPPVGPQPPPDLRTMEELCQPTMFGRGGPIAPVNIEAADFGLKHHMIQQVQNFCQFHGLPGDDANKHLDKFLTITQSMKQNGVTDDALRLYLFPFSLAHHAIAWFDRLPKNSIHTFNEMVSKFLAKYFPPSMVTKLRNDISNFRQRPDESLFEAWERYKLSIDRCPNHNMLLVTIIDTFYNGLTLRHRDTINAAAGGTFMKRRPEECYDLIENMTAHHNYWDSTAERDESSRSTMSSNAEIAALNKKFDEVLRVFTNQNQNNNHQVNVINQNCETCGGPHPYFECPATGAFAHESVYATNMGGNSYQPQGDRNLLSYRSNNYLGPPPGFNNQSQNQIVPYQNNQVNQNQNRANNVFQNQNQGFNQNRGFQNQGNHNQGPNQGNFHNNANHGNVNHGNFQNQGFHQNNRGQNFNNHNQNVVQNPSPSDEILKQIMKTQEILAKEILDIKKSLNDRPSGSGTKSLPSNTIANLRGDVKVITRQSGVSYDGPTAPTTSSFSLPPKVVDRETEATTDTELPTNNGRTEDIQPPVVHTSKEKENMSKGKEKPELKDLAPHLEYAFLEGTDKFPIIISKHLQDEEKNRLVDVLKKHKSAIAWCISDIKGIDPRFCTHKILLENDSKPSVQQQRRVNPKIHEVIKNEVIKLLDAGMIYPISDSSWVSPVHCVPKKGGVTVVTNDDNELIPTRLITGWRVCIDYRKLNEATRKDHFPLPFMDQMLERLAGNEFYCFLDGFSGYFQIPIDPHDQEKTTFTCPYGTFAYRRMPFGLCNAPGTFQRCMMAIFQEMIGKSMEVFMDDFSVYGNSFTTCLSHLEKMLKRCEDTNLVVNWEKCHFMVKEGIVLGHKISKAGIEVDRAKVDVIAKLPHPTTVKGIRSFLGHAGFYRRFIQDFSKIARPLTHLLEKDAPFFFSNECVEAFNILKKKLTEAPILVAPDWDLPFELMCDASDYAIGAVLGQRKTKYFQPIHYASKTMTDTQYHYTTTEKEMLAVIYAFEKFRPYLLLKKCIVYTDHSALKYLMAKQDAKPRLMRWVLLLQEFNVEIRDKKGAENLAADHLSRLENPHQSDLEKKEITETFSLETLGSLLHDQSTPWFADFANYHAGNFIRKGMSSQQRKKFFKDVKHYYWDDPYLFRVCADQIIRRYVNGKEADDILMACHSGPTGGHHGANYTAKKVFDSGFYWPTIYRDAQDLVKSCDSCQRQGKISQKDEMPQNSIQVCEIFDVWGIDFMGPFPSSRGNKYILVAVDYLSKWVEAKALPTNDARVVVKFLKSLFARFGTPRAIISDRGTHFCNDQFAKVMLKYGVTHRLSTAYHPQTSGQVEVSNRGLKRILERTVGENRASWADKLDDALWAFRTAYKTPIGCTPYKLVYGKACHLPIELEHKAYWALKHANFDLQTAGDHRKVQLNELAELRDQAYENSLIYKEKTKRIHDAKIKNREFNVGDQVLLFNSRLKIFSGKLKSRWSGPFTITQVFPYGTVELAQSDGPNFKVNGHRLKHYFGGDKPPNGVLNLQALPKDD</sequence>
<feature type="region of interest" description="Disordered" evidence="7">
    <location>
        <begin position="525"/>
        <end position="569"/>
    </location>
</feature>
<proteinExistence type="predicted"/>
<dbReference type="Pfam" id="PF00665">
    <property type="entry name" value="rve"/>
    <property type="match status" value="1"/>
</dbReference>
<dbReference type="SUPFAM" id="SSF53098">
    <property type="entry name" value="Ribonuclease H-like"/>
    <property type="match status" value="1"/>
</dbReference>
<dbReference type="InterPro" id="IPR041588">
    <property type="entry name" value="Integrase_H2C2"/>
</dbReference>
<dbReference type="EMBL" id="PKPP01004097">
    <property type="protein sequence ID" value="PWA66127.1"/>
    <property type="molecule type" value="Genomic_DNA"/>
</dbReference>
<organism evidence="9 10">
    <name type="scientific">Artemisia annua</name>
    <name type="common">Sweet wormwood</name>
    <dbReference type="NCBI Taxonomy" id="35608"/>
    <lineage>
        <taxon>Eukaryota</taxon>
        <taxon>Viridiplantae</taxon>
        <taxon>Streptophyta</taxon>
        <taxon>Embryophyta</taxon>
        <taxon>Tracheophyta</taxon>
        <taxon>Spermatophyta</taxon>
        <taxon>Magnoliopsida</taxon>
        <taxon>eudicotyledons</taxon>
        <taxon>Gunneridae</taxon>
        <taxon>Pentapetalae</taxon>
        <taxon>asterids</taxon>
        <taxon>campanulids</taxon>
        <taxon>Asterales</taxon>
        <taxon>Asteraceae</taxon>
        <taxon>Asteroideae</taxon>
        <taxon>Anthemideae</taxon>
        <taxon>Artemisiinae</taxon>
        <taxon>Artemisia</taxon>
    </lineage>
</organism>